<keyword evidence="3" id="KW-1185">Reference proteome</keyword>
<accession>A0AAP0F7B6</accession>
<dbReference type="Proteomes" id="UP001420932">
    <property type="component" value="Unassembled WGS sequence"/>
</dbReference>
<name>A0AAP0F7B6_9MAGN</name>
<dbReference type="AlphaFoldDB" id="A0AAP0F7B6"/>
<comment type="caution">
    <text evidence="2">The sequence shown here is derived from an EMBL/GenBank/DDBJ whole genome shotgun (WGS) entry which is preliminary data.</text>
</comment>
<feature type="region of interest" description="Disordered" evidence="1">
    <location>
        <begin position="52"/>
        <end position="72"/>
    </location>
</feature>
<feature type="compositionally biased region" description="Low complexity" evidence="1">
    <location>
        <begin position="56"/>
        <end position="68"/>
    </location>
</feature>
<gene>
    <name evidence="2" type="ORF">Syun_022607</name>
</gene>
<evidence type="ECO:0000313" key="2">
    <source>
        <dbReference type="EMBL" id="KAK9106596.1"/>
    </source>
</evidence>
<dbReference type="EMBL" id="JBBNAF010000010">
    <property type="protein sequence ID" value="KAK9106596.1"/>
    <property type="molecule type" value="Genomic_DNA"/>
</dbReference>
<organism evidence="2 3">
    <name type="scientific">Stephania yunnanensis</name>
    <dbReference type="NCBI Taxonomy" id="152371"/>
    <lineage>
        <taxon>Eukaryota</taxon>
        <taxon>Viridiplantae</taxon>
        <taxon>Streptophyta</taxon>
        <taxon>Embryophyta</taxon>
        <taxon>Tracheophyta</taxon>
        <taxon>Spermatophyta</taxon>
        <taxon>Magnoliopsida</taxon>
        <taxon>Ranunculales</taxon>
        <taxon>Menispermaceae</taxon>
        <taxon>Menispermoideae</taxon>
        <taxon>Cissampelideae</taxon>
        <taxon>Stephania</taxon>
    </lineage>
</organism>
<evidence type="ECO:0000256" key="1">
    <source>
        <dbReference type="SAM" id="MobiDB-lite"/>
    </source>
</evidence>
<reference evidence="2 3" key="1">
    <citation type="submission" date="2024-01" db="EMBL/GenBank/DDBJ databases">
        <title>Genome assemblies of Stephania.</title>
        <authorList>
            <person name="Yang L."/>
        </authorList>
    </citation>
    <scope>NUCLEOTIDE SEQUENCE [LARGE SCALE GENOMIC DNA]</scope>
    <source>
        <strain evidence="2">YNDBR</strain>
        <tissue evidence="2">Leaf</tissue>
    </source>
</reference>
<sequence>MNPPSATSPLEPTRTFSNATRYSPLLFLFNGRATTTKPQSSSINLTKSHLLRRRSSSISEKSSSSSSSMAIVGSRQKPHDAPLLFASIDPPKSKVLAIAILSLRLLKIALDLVNAVLAVLVLPLEKRMRGISSSWRAVVMAALERPGGGGGGSGRGFVRLPWRSWRSESAERVEDEAAKRREIAIRRVLEDREDERSVRDFSLFLTSRGGTLFTQSWTPAAVEIK</sequence>
<protein>
    <submittedName>
        <fullName evidence="2">Uncharacterized protein</fullName>
    </submittedName>
</protein>
<proteinExistence type="predicted"/>
<evidence type="ECO:0000313" key="3">
    <source>
        <dbReference type="Proteomes" id="UP001420932"/>
    </source>
</evidence>